<dbReference type="RefSeq" id="WP_091830402.1">
    <property type="nucleotide sequence ID" value="NZ_FOAN01000001.1"/>
</dbReference>
<name>A0A1H7IPU0_9HYPH</name>
<sequence length="318" mass="34533">MSTLPAAVVLFGASGFVGRHIAQALAGRVETLIGVTGQSRSVPGCSRVVPLAELSSLPELPADTAVIHVGAFRYDSSRFDLAQSDIVLNNVDLNTRVYHFCAERKIREVRLASSVAVYEAGLPVMDDAVPVDLNAAPNANEAFYAWSKRWAEILAGLYAQRFGVNSVVFRLSNPYGAYDSVTLTKAHVAPAFVMKALNDDPVFAIKGDPMVERDFTYVGDVAEAFVRSLAWRGRNETYNLCTGATTTLQTLAETVLRVAGSTKPIEAGAPGAFGPAKRISTSQRVREALGLEFTTLEAGMKPTVEWYREEWLRHGFKS</sequence>
<dbReference type="STRING" id="1036779.SAMN04515666_1011069"/>
<dbReference type="SUPFAM" id="SSF51735">
    <property type="entry name" value="NAD(P)-binding Rossmann-fold domains"/>
    <property type="match status" value="1"/>
</dbReference>
<dbReference type="OrthoDB" id="9801785at2"/>
<dbReference type="Gene3D" id="3.90.25.10">
    <property type="entry name" value="UDP-galactose 4-epimerase, domain 1"/>
    <property type="match status" value="1"/>
</dbReference>
<evidence type="ECO:0000313" key="4">
    <source>
        <dbReference type="EMBL" id="SEK64438.1"/>
    </source>
</evidence>
<dbReference type="Proteomes" id="UP000199664">
    <property type="component" value="Unassembled WGS sequence"/>
</dbReference>
<comment type="pathway">
    <text evidence="1">Bacterial outer membrane biogenesis; LPS O-antigen biosynthesis.</text>
</comment>
<protein>
    <submittedName>
        <fullName evidence="4">NAD dependent epimerase/dehydratase family protein</fullName>
    </submittedName>
</protein>
<organism evidence="4 5">
    <name type="scientific">Bosea lupini</name>
    <dbReference type="NCBI Taxonomy" id="1036779"/>
    <lineage>
        <taxon>Bacteria</taxon>
        <taxon>Pseudomonadati</taxon>
        <taxon>Pseudomonadota</taxon>
        <taxon>Alphaproteobacteria</taxon>
        <taxon>Hyphomicrobiales</taxon>
        <taxon>Boseaceae</taxon>
        <taxon>Bosea</taxon>
    </lineage>
</organism>
<evidence type="ECO:0000256" key="2">
    <source>
        <dbReference type="ARBA" id="ARBA00007637"/>
    </source>
</evidence>
<evidence type="ECO:0000313" key="5">
    <source>
        <dbReference type="Proteomes" id="UP000199664"/>
    </source>
</evidence>
<dbReference type="InterPro" id="IPR001509">
    <property type="entry name" value="Epimerase_deHydtase"/>
</dbReference>
<dbReference type="EMBL" id="FOAN01000001">
    <property type="protein sequence ID" value="SEK64438.1"/>
    <property type="molecule type" value="Genomic_DNA"/>
</dbReference>
<feature type="domain" description="NAD-dependent epimerase/dehydratase" evidence="3">
    <location>
        <begin position="8"/>
        <end position="241"/>
    </location>
</feature>
<dbReference type="PANTHER" id="PTHR43000">
    <property type="entry name" value="DTDP-D-GLUCOSE 4,6-DEHYDRATASE-RELATED"/>
    <property type="match status" value="1"/>
</dbReference>
<dbReference type="Gene3D" id="3.40.50.720">
    <property type="entry name" value="NAD(P)-binding Rossmann-like Domain"/>
    <property type="match status" value="1"/>
</dbReference>
<evidence type="ECO:0000256" key="1">
    <source>
        <dbReference type="ARBA" id="ARBA00005125"/>
    </source>
</evidence>
<dbReference type="AlphaFoldDB" id="A0A1H7IPU0"/>
<comment type="similarity">
    <text evidence="2">Belongs to the NAD(P)-dependent epimerase/dehydratase family.</text>
</comment>
<accession>A0A1H7IPU0</accession>
<reference evidence="5" key="1">
    <citation type="submission" date="2016-10" db="EMBL/GenBank/DDBJ databases">
        <authorList>
            <person name="Varghese N."/>
            <person name="Submissions S."/>
        </authorList>
    </citation>
    <scope>NUCLEOTIDE SEQUENCE [LARGE SCALE GENOMIC DNA]</scope>
    <source>
        <strain evidence="5">LMG 26383,CCUG 61248,R- 45681</strain>
    </source>
</reference>
<dbReference type="Pfam" id="PF01370">
    <property type="entry name" value="Epimerase"/>
    <property type="match status" value="1"/>
</dbReference>
<keyword evidence="5" id="KW-1185">Reference proteome</keyword>
<gene>
    <name evidence="4" type="ORF">SAMN04515666_1011069</name>
</gene>
<proteinExistence type="inferred from homology"/>
<evidence type="ECO:0000259" key="3">
    <source>
        <dbReference type="Pfam" id="PF01370"/>
    </source>
</evidence>
<dbReference type="InterPro" id="IPR036291">
    <property type="entry name" value="NAD(P)-bd_dom_sf"/>
</dbReference>